<dbReference type="eggNOG" id="COG0446">
    <property type="taxonomic scope" value="Bacteria"/>
</dbReference>
<dbReference type="Pfam" id="PF07992">
    <property type="entry name" value="Pyr_redox_2"/>
    <property type="match status" value="1"/>
</dbReference>
<dbReference type="CDD" id="cd04734">
    <property type="entry name" value="OYE_like_3_FMN"/>
    <property type="match status" value="1"/>
</dbReference>
<evidence type="ECO:0000256" key="1">
    <source>
        <dbReference type="ARBA" id="ARBA00001917"/>
    </source>
</evidence>
<dbReference type="GO" id="GO:0016491">
    <property type="term" value="F:oxidoreductase activity"/>
    <property type="evidence" value="ECO:0007669"/>
    <property type="project" value="UniProtKB-KW"/>
</dbReference>
<dbReference type="AlphaFoldDB" id="Q11C75"/>
<dbReference type="InterPro" id="IPR051793">
    <property type="entry name" value="NADH:flavin_oxidoreductase"/>
</dbReference>
<comment type="similarity">
    <text evidence="3">In the N-terminal section; belongs to the NADH:flavin oxidoreductase/NADH oxidase family.</text>
</comment>
<dbReference type="InterPro" id="IPR036188">
    <property type="entry name" value="FAD/NAD-bd_sf"/>
</dbReference>
<dbReference type="Gene3D" id="3.50.50.60">
    <property type="entry name" value="FAD/NAD(P)-binding domain"/>
    <property type="match status" value="1"/>
</dbReference>
<keyword evidence="5" id="KW-0288">FMN</keyword>
<dbReference type="GO" id="GO:0046872">
    <property type="term" value="F:metal ion binding"/>
    <property type="evidence" value="ECO:0007669"/>
    <property type="project" value="UniProtKB-KW"/>
</dbReference>
<reference evidence="13" key="1">
    <citation type="submission" date="2006-06" db="EMBL/GenBank/DDBJ databases">
        <title>Complete sequence of chromosome of Chelativorans sp. BNC1.</title>
        <authorList>
            <consortium name="US DOE Joint Genome Institute"/>
            <person name="Copeland A."/>
            <person name="Lucas S."/>
            <person name="Lapidus A."/>
            <person name="Barry K."/>
            <person name="Detter J.C."/>
            <person name="Glavina del Rio T."/>
            <person name="Hammon N."/>
            <person name="Israni S."/>
            <person name="Dalin E."/>
            <person name="Tice H."/>
            <person name="Pitluck S."/>
            <person name="Chertkov O."/>
            <person name="Brettin T."/>
            <person name="Bruce D."/>
            <person name="Han C."/>
            <person name="Tapia R."/>
            <person name="Gilna P."/>
            <person name="Schmutz J."/>
            <person name="Larimer F."/>
            <person name="Land M."/>
            <person name="Hauser L."/>
            <person name="Kyrpides N."/>
            <person name="Mikhailova N."/>
            <person name="Richardson P."/>
        </authorList>
    </citation>
    <scope>NUCLEOTIDE SEQUENCE</scope>
    <source>
        <strain evidence="13">BNC1</strain>
    </source>
</reference>
<dbReference type="eggNOG" id="COG1902">
    <property type="taxonomic scope" value="Bacteria"/>
</dbReference>
<name>Q11C75_CHESB</name>
<evidence type="ECO:0000256" key="9">
    <source>
        <dbReference type="ARBA" id="ARBA00023014"/>
    </source>
</evidence>
<organism evidence="13">
    <name type="scientific">Chelativorans sp. (strain BNC1)</name>
    <dbReference type="NCBI Taxonomy" id="266779"/>
    <lineage>
        <taxon>Bacteria</taxon>
        <taxon>Pseudomonadati</taxon>
        <taxon>Pseudomonadota</taxon>
        <taxon>Alphaproteobacteria</taxon>
        <taxon>Hyphomicrobiales</taxon>
        <taxon>Phyllobacteriaceae</taxon>
        <taxon>Chelativorans</taxon>
    </lineage>
</organism>
<dbReference type="Gene3D" id="3.20.20.70">
    <property type="entry name" value="Aldolase class I"/>
    <property type="match status" value="1"/>
</dbReference>
<keyword evidence="9" id="KW-0411">Iron-sulfur</keyword>
<feature type="region of interest" description="Disordered" evidence="10">
    <location>
        <begin position="112"/>
        <end position="131"/>
    </location>
</feature>
<comment type="cofactor">
    <cofactor evidence="1">
        <name>FMN</name>
        <dbReference type="ChEBI" id="CHEBI:58210"/>
    </cofactor>
</comment>
<dbReference type="KEGG" id="mes:Meso_3631"/>
<dbReference type="InterPro" id="IPR013785">
    <property type="entry name" value="Aldolase_TIM"/>
</dbReference>
<dbReference type="GO" id="GO:0051536">
    <property type="term" value="F:iron-sulfur cluster binding"/>
    <property type="evidence" value="ECO:0007669"/>
    <property type="project" value="UniProtKB-KW"/>
</dbReference>
<keyword evidence="8" id="KW-0408">Iron</keyword>
<evidence type="ECO:0000259" key="11">
    <source>
        <dbReference type="Pfam" id="PF00724"/>
    </source>
</evidence>
<evidence type="ECO:0000313" key="13">
    <source>
        <dbReference type="EMBL" id="ABG65000.1"/>
    </source>
</evidence>
<accession>Q11C75</accession>
<sequence>MTSAFKHLLSPIRIGNNLVRNRSMSTAHGTGYAVDGKISDQLIEYHMARARGGIGLIVLEATGVNAAPIGAKGGSYLRNSDDSVLPGYRKLSKALHEEGVVVYTMLSHSGRNTTMGINGTPPRAPSPIPFDRARDIPRPLEIEEIKGIVKAFADAACRAREGGLDGVELSYTHGNLVQQFLSPLTNIREDEYGGSEENRLRLAREILEAVRTALGDDYTLGIRFSADELVPGGYTIDDGERYARMMVEWGKLDYVSVSAGTNGSMWSRSIHYPSISMPEKVLIPYSKRVKQAVDVPVFCIGKITDPAEAEGILAQGEADIVGMTRAHIAEPAIIRKLMDDRIEDIRPCIHWNEGCFARKQRGGDLGCVFNPRTGREADWDPIVPVEDYKTVMIIGGGPAGLEAGRVAAKRGHDVVLHEKLDVLGGQVRQLALTPHRRDYRILTDWLERQARKAGVLIRTGSEMTAEKVLEAAPDVVIIATGAKDTLPRIKGADRPGVITARQLLDGANVGKRVVVGDWDGRNMGMSIAEHLAVRGHEVEIVSTTMYIGEDAELMTWHPAYERLQNLGVKLTALAELVEVRDGAAVVRALNGALTEVACDNVVTCTRGSAAEDLYLGLKGKVPHLYTIGDAFTPRQLEQAVYEGAKVARQI</sequence>
<dbReference type="InterPro" id="IPR023753">
    <property type="entry name" value="FAD/NAD-binding_dom"/>
</dbReference>
<protein>
    <submittedName>
        <fullName evidence="13">NADH:flavin oxidoreductase/NADH oxidase</fullName>
    </submittedName>
</protein>
<evidence type="ECO:0000256" key="3">
    <source>
        <dbReference type="ARBA" id="ARBA00011048"/>
    </source>
</evidence>
<evidence type="ECO:0000256" key="10">
    <source>
        <dbReference type="SAM" id="MobiDB-lite"/>
    </source>
</evidence>
<dbReference type="Pfam" id="PF00724">
    <property type="entry name" value="Oxidored_FMN"/>
    <property type="match status" value="1"/>
</dbReference>
<evidence type="ECO:0000256" key="5">
    <source>
        <dbReference type="ARBA" id="ARBA00022643"/>
    </source>
</evidence>
<dbReference type="PANTHER" id="PTHR42917:SF2">
    <property type="entry name" value="2,4-DIENOYL-COA REDUCTASE [(2E)-ENOYL-COA-PRODUCING]"/>
    <property type="match status" value="1"/>
</dbReference>
<dbReference type="STRING" id="266779.Meso_3631"/>
<proteinExistence type="inferred from homology"/>
<dbReference type="PRINTS" id="PR00368">
    <property type="entry name" value="FADPNR"/>
</dbReference>
<dbReference type="Gene3D" id="3.40.50.720">
    <property type="entry name" value="NAD(P)-binding Rossmann-like Domain"/>
    <property type="match status" value="1"/>
</dbReference>
<comment type="cofactor">
    <cofactor evidence="2">
        <name>[4Fe-4S] cluster</name>
        <dbReference type="ChEBI" id="CHEBI:49883"/>
    </cofactor>
</comment>
<dbReference type="SUPFAM" id="SSF51905">
    <property type="entry name" value="FAD/NAD(P)-binding domain"/>
    <property type="match status" value="1"/>
</dbReference>
<evidence type="ECO:0000256" key="7">
    <source>
        <dbReference type="ARBA" id="ARBA00023002"/>
    </source>
</evidence>
<keyword evidence="7" id="KW-0560">Oxidoreductase</keyword>
<feature type="domain" description="FAD/NAD(P)-binding" evidence="12">
    <location>
        <begin position="390"/>
        <end position="610"/>
    </location>
</feature>
<keyword evidence="6" id="KW-0479">Metal-binding</keyword>
<dbReference type="EMBL" id="CP000390">
    <property type="protein sequence ID" value="ABG65000.1"/>
    <property type="molecule type" value="Genomic_DNA"/>
</dbReference>
<dbReference type="OrthoDB" id="9804454at2"/>
<dbReference type="InterPro" id="IPR001155">
    <property type="entry name" value="OxRdtase_FMN_N"/>
</dbReference>
<evidence type="ECO:0000259" key="12">
    <source>
        <dbReference type="Pfam" id="PF07992"/>
    </source>
</evidence>
<feature type="domain" description="NADH:flavin oxidoreductase/NADH oxidase N-terminal" evidence="11">
    <location>
        <begin position="8"/>
        <end position="341"/>
    </location>
</feature>
<dbReference type="GO" id="GO:0010181">
    <property type="term" value="F:FMN binding"/>
    <property type="evidence" value="ECO:0007669"/>
    <property type="project" value="InterPro"/>
</dbReference>
<keyword evidence="4" id="KW-0285">Flavoprotein</keyword>
<evidence type="ECO:0000256" key="6">
    <source>
        <dbReference type="ARBA" id="ARBA00022723"/>
    </source>
</evidence>
<evidence type="ECO:0000256" key="8">
    <source>
        <dbReference type="ARBA" id="ARBA00023004"/>
    </source>
</evidence>
<dbReference type="HOGENOM" id="CLU_012153_1_2_5"/>
<dbReference type="PANTHER" id="PTHR42917">
    <property type="entry name" value="2,4-DIENOYL-COA REDUCTASE"/>
    <property type="match status" value="1"/>
</dbReference>
<evidence type="ECO:0000256" key="4">
    <source>
        <dbReference type="ARBA" id="ARBA00022630"/>
    </source>
</evidence>
<evidence type="ECO:0000256" key="2">
    <source>
        <dbReference type="ARBA" id="ARBA00001966"/>
    </source>
</evidence>
<dbReference type="SUPFAM" id="SSF51395">
    <property type="entry name" value="FMN-linked oxidoreductases"/>
    <property type="match status" value="1"/>
</dbReference>
<gene>
    <name evidence="13" type="ordered locus">Meso_3631</name>
</gene>